<dbReference type="AlphaFoldDB" id="U1PIG1"/>
<organism evidence="1 2">
    <name type="scientific">Haloquadratum walsbyi J07HQW1</name>
    <dbReference type="NCBI Taxonomy" id="1238424"/>
    <lineage>
        <taxon>Archaea</taxon>
        <taxon>Methanobacteriati</taxon>
        <taxon>Methanobacteriota</taxon>
        <taxon>Stenosarchaea group</taxon>
        <taxon>Halobacteria</taxon>
        <taxon>Halobacteriales</taxon>
        <taxon>Haloferacaceae</taxon>
        <taxon>Haloquadratum</taxon>
    </lineage>
</organism>
<dbReference type="HOGENOM" id="CLU_1472055_0_0_2"/>
<reference evidence="1 2" key="1">
    <citation type="journal article" date="2013" name="PLoS ONE">
        <title>Assembly-driven community genomics of a hypersaline microbial ecosystem.</title>
        <authorList>
            <person name="Podell S."/>
            <person name="Ugalde J.A."/>
            <person name="Narasingarao P."/>
            <person name="Banfield J.F."/>
            <person name="Heidelberg K.B."/>
            <person name="Allen E.E."/>
        </authorList>
    </citation>
    <scope>NUCLEOTIDE SEQUENCE [LARGE SCALE GENOMIC DNA]</scope>
    <source>
        <strain evidence="2">J07HQW1</strain>
    </source>
</reference>
<dbReference type="EMBL" id="KE356560">
    <property type="protein sequence ID" value="ERG91951.1"/>
    <property type="molecule type" value="Genomic_DNA"/>
</dbReference>
<evidence type="ECO:0000313" key="2">
    <source>
        <dbReference type="Proteomes" id="UP000030649"/>
    </source>
</evidence>
<protein>
    <submittedName>
        <fullName evidence="1">Uncharacterized protein</fullName>
    </submittedName>
</protein>
<evidence type="ECO:0000313" key="1">
    <source>
        <dbReference type="EMBL" id="ERG91951.1"/>
    </source>
</evidence>
<accession>U1PIG1</accession>
<dbReference type="Proteomes" id="UP000030649">
    <property type="component" value="Unassembled WGS sequence"/>
</dbReference>
<name>U1PIG1_9EURY</name>
<gene>
    <name evidence="1" type="ORF">J07HQW1_01985</name>
</gene>
<sequence>MVRETEQIVLESLCEKITDRFEYIAEIYVAHAPSALDVSWLHITVHTTEADSLKQSLEITTAEKSAVMVDTGRAKPLSIPFDVMATIDGPGHRQGINGTTVYMNDRVMSADSRELDTGLLMLRQKLAGECPSCGDSVESFSNHYKKSRICRERERI</sequence>
<proteinExistence type="predicted"/>